<comment type="caution">
    <text evidence="2">The sequence shown here is derived from an EMBL/GenBank/DDBJ whole genome shotgun (WGS) entry which is preliminary data.</text>
</comment>
<dbReference type="AlphaFoldDB" id="A0A9Q1QAR6"/>
<dbReference type="PANTHER" id="PTHR33240">
    <property type="entry name" value="OS08G0508500 PROTEIN"/>
    <property type="match status" value="1"/>
</dbReference>
<feature type="compositionally biased region" description="Basic residues" evidence="1">
    <location>
        <begin position="176"/>
        <end position="189"/>
    </location>
</feature>
<protein>
    <submittedName>
        <fullName evidence="2">Uncharacterized protein</fullName>
    </submittedName>
</protein>
<organism evidence="2 3">
    <name type="scientific">Carnegiea gigantea</name>
    <dbReference type="NCBI Taxonomy" id="171969"/>
    <lineage>
        <taxon>Eukaryota</taxon>
        <taxon>Viridiplantae</taxon>
        <taxon>Streptophyta</taxon>
        <taxon>Embryophyta</taxon>
        <taxon>Tracheophyta</taxon>
        <taxon>Spermatophyta</taxon>
        <taxon>Magnoliopsida</taxon>
        <taxon>eudicotyledons</taxon>
        <taxon>Gunneridae</taxon>
        <taxon>Pentapetalae</taxon>
        <taxon>Caryophyllales</taxon>
        <taxon>Cactineae</taxon>
        <taxon>Cactaceae</taxon>
        <taxon>Cactoideae</taxon>
        <taxon>Echinocereeae</taxon>
        <taxon>Carnegiea</taxon>
    </lineage>
</organism>
<dbReference type="EMBL" id="JAKOGI010000455">
    <property type="protein sequence ID" value="KAJ8434744.1"/>
    <property type="molecule type" value="Genomic_DNA"/>
</dbReference>
<accession>A0A9Q1QAR6</accession>
<keyword evidence="3" id="KW-1185">Reference proteome</keyword>
<dbReference type="OrthoDB" id="2919534at2759"/>
<sequence length="323" mass="35130">MVFGGKDALRFASPHNNPLVVEMKIASVIVRRILIDTGNFVDIITWDCLKKLAHPGRDIVPLVNPILGFEGQEVNPTGMICLPVHFGDKTKFKSLEVDFLVIDVPMAYNPNKNKNETNTNKTKGGKEKTRGRGYTSGSPPSSCSSPLEAPASASRGLVASSPAPSPLGCGPPRQPAHAHPHSKGRPRSNCHLKTRWHNLAEIPEGVEAALLVALLLSLDRIICDLLQLTLHPFHLGLTDVQCCWYRETSPSNRLGGILSLRSCQVLGLYYVLDERELGGRVCLDEVGRGPRSKWGGAAGCVGRGSHSFRRSQVLLPARGTFPR</sequence>
<reference evidence="2" key="1">
    <citation type="submission" date="2022-04" db="EMBL/GenBank/DDBJ databases">
        <title>Carnegiea gigantea Genome sequencing and assembly v2.</title>
        <authorList>
            <person name="Copetti D."/>
            <person name="Sanderson M.J."/>
            <person name="Burquez A."/>
            <person name="Wojciechowski M.F."/>
        </authorList>
    </citation>
    <scope>NUCLEOTIDE SEQUENCE</scope>
    <source>
        <strain evidence="2">SGP5-SGP5p</strain>
        <tissue evidence="2">Aerial part</tissue>
    </source>
</reference>
<feature type="compositionally biased region" description="Low complexity" evidence="1">
    <location>
        <begin position="132"/>
        <end position="154"/>
    </location>
</feature>
<evidence type="ECO:0000313" key="3">
    <source>
        <dbReference type="Proteomes" id="UP001153076"/>
    </source>
</evidence>
<dbReference type="Proteomes" id="UP001153076">
    <property type="component" value="Unassembled WGS sequence"/>
</dbReference>
<evidence type="ECO:0000313" key="2">
    <source>
        <dbReference type="EMBL" id="KAJ8434744.1"/>
    </source>
</evidence>
<feature type="region of interest" description="Disordered" evidence="1">
    <location>
        <begin position="110"/>
        <end position="189"/>
    </location>
</feature>
<proteinExistence type="predicted"/>
<dbReference type="PANTHER" id="PTHR33240:SF17">
    <property type="entry name" value="EUKARYOTIC PEPTIDE CHAIN RELEASE FACTOR GTP-BINDING SUBUNIT-LIKE"/>
    <property type="match status" value="1"/>
</dbReference>
<name>A0A9Q1QAR6_9CARY</name>
<evidence type="ECO:0000256" key="1">
    <source>
        <dbReference type="SAM" id="MobiDB-lite"/>
    </source>
</evidence>
<gene>
    <name evidence="2" type="ORF">Cgig2_001947</name>
</gene>